<protein>
    <submittedName>
        <fullName evidence="1">Nitroreductase family protein</fullName>
    </submittedName>
</protein>
<keyword evidence="2" id="KW-1185">Reference proteome</keyword>
<evidence type="ECO:0000313" key="1">
    <source>
        <dbReference type="EMBL" id="RDI68269.1"/>
    </source>
</evidence>
<sequence length="327" mass="36522">MTATAVPDHRTLLAVMRLAVRAPSVHNTQPWHWVFDGTRLHLYADPDRMLPATDPYGRQRTISCGAVLHHARTAFAAHGWHTDTERLPDLGQPDYLARIEFRRWPDPPGGIGVRAEAIDHRYTDRLPMDPPEHWVDIVSKLRYLVTPHDLEFDVLGEQARRRLAAVSEHADAARRHDMMYQHELQWWAGHPDTPEGIPPSALVSDAEQARVGVARNFPSAPHSARRAETTDQARLTVLSSYDDTPLRWLRTGEALSAVLLECTAAGLATCPITHITELAAGRRTVASLLPHGTVPQVVIRIGTAPDREELPPTPRRPITDVLECRGN</sequence>
<dbReference type="GO" id="GO:0016491">
    <property type="term" value="F:oxidoreductase activity"/>
    <property type="evidence" value="ECO:0007669"/>
    <property type="project" value="InterPro"/>
</dbReference>
<dbReference type="InterPro" id="IPR000415">
    <property type="entry name" value="Nitroreductase-like"/>
</dbReference>
<dbReference type="SUPFAM" id="SSF55469">
    <property type="entry name" value="FMN-dependent nitroreductase-like"/>
    <property type="match status" value="1"/>
</dbReference>
<dbReference type="STRING" id="1210086.GCA_001613105_01246"/>
<accession>A0A370IC09</accession>
<dbReference type="PANTHER" id="PTHR23026:SF123">
    <property type="entry name" value="NAD(P)H NITROREDUCTASE RV3131-RELATED"/>
    <property type="match status" value="1"/>
</dbReference>
<organism evidence="1 2">
    <name type="scientific">Nocardia pseudobrasiliensis</name>
    <dbReference type="NCBI Taxonomy" id="45979"/>
    <lineage>
        <taxon>Bacteria</taxon>
        <taxon>Bacillati</taxon>
        <taxon>Actinomycetota</taxon>
        <taxon>Actinomycetes</taxon>
        <taxon>Mycobacteriales</taxon>
        <taxon>Nocardiaceae</taxon>
        <taxon>Nocardia</taxon>
    </lineage>
</organism>
<dbReference type="EMBL" id="QQBC01000002">
    <property type="protein sequence ID" value="RDI68269.1"/>
    <property type="molecule type" value="Genomic_DNA"/>
</dbReference>
<dbReference type="Proteomes" id="UP000254869">
    <property type="component" value="Unassembled WGS sequence"/>
</dbReference>
<gene>
    <name evidence="1" type="ORF">DFR76_102670</name>
</gene>
<comment type="caution">
    <text evidence="1">The sequence shown here is derived from an EMBL/GenBank/DDBJ whole genome shotgun (WGS) entry which is preliminary data.</text>
</comment>
<dbReference type="AlphaFoldDB" id="A0A370IC09"/>
<proteinExistence type="predicted"/>
<dbReference type="Gene3D" id="3.40.109.10">
    <property type="entry name" value="NADH Oxidase"/>
    <property type="match status" value="1"/>
</dbReference>
<dbReference type="PANTHER" id="PTHR23026">
    <property type="entry name" value="NADPH NITROREDUCTASE"/>
    <property type="match status" value="1"/>
</dbReference>
<reference evidence="1 2" key="1">
    <citation type="submission" date="2018-07" db="EMBL/GenBank/DDBJ databases">
        <title>Genomic Encyclopedia of Type Strains, Phase IV (KMG-IV): sequencing the most valuable type-strain genomes for metagenomic binning, comparative biology and taxonomic classification.</title>
        <authorList>
            <person name="Goeker M."/>
        </authorList>
    </citation>
    <scope>NUCLEOTIDE SEQUENCE [LARGE SCALE GENOMIC DNA]</scope>
    <source>
        <strain evidence="1 2">DSM 44290</strain>
    </source>
</reference>
<dbReference type="NCBIfam" id="NF047509">
    <property type="entry name" value="Rv3131_FMN_oxido"/>
    <property type="match status" value="1"/>
</dbReference>
<name>A0A370IC09_9NOCA</name>
<evidence type="ECO:0000313" key="2">
    <source>
        <dbReference type="Proteomes" id="UP000254869"/>
    </source>
</evidence>
<dbReference type="InterPro" id="IPR050627">
    <property type="entry name" value="Nitroreductase/BluB"/>
</dbReference>